<dbReference type="AlphaFoldDB" id="A0A4R5N9C5"/>
<evidence type="ECO:0008006" key="3">
    <source>
        <dbReference type="Google" id="ProtNLM"/>
    </source>
</evidence>
<dbReference type="Gene3D" id="1.10.287.1890">
    <property type="match status" value="1"/>
</dbReference>
<protein>
    <recommendedName>
        <fullName evidence="3">SAM-dependent methyltransferase</fullName>
    </recommendedName>
</protein>
<gene>
    <name evidence="1" type="ORF">C5L23_000556</name>
</gene>
<dbReference type="PIRSF" id="PIRSF018637">
    <property type="entry name" value="TrmK"/>
    <property type="match status" value="1"/>
</dbReference>
<keyword evidence="2" id="KW-1185">Reference proteome</keyword>
<name>A0A4R5N9C5_9LACO</name>
<dbReference type="PANTHER" id="PTHR38451">
    <property type="entry name" value="TRNA (ADENINE(22)-N(1))-METHYLTRANSFERASE"/>
    <property type="match status" value="1"/>
</dbReference>
<dbReference type="Proteomes" id="UP000295681">
    <property type="component" value="Unassembled WGS sequence"/>
</dbReference>
<dbReference type="SUPFAM" id="SSF53335">
    <property type="entry name" value="S-adenosyl-L-methionine-dependent methyltransferases"/>
    <property type="match status" value="1"/>
</dbReference>
<dbReference type="STRING" id="907931.GCA_000165675_00483"/>
<accession>A0A4R5N9C5</accession>
<proteinExistence type="predicted"/>
<comment type="caution">
    <text evidence="1">The sequence shown here is derived from an EMBL/GenBank/DDBJ whole genome shotgun (WGS) entry which is preliminary data.</text>
</comment>
<dbReference type="InterPro" id="IPR006901">
    <property type="entry name" value="TrmK"/>
</dbReference>
<dbReference type="GO" id="GO:0160105">
    <property type="term" value="F:tRNA (adenine(22)-N1)-methyltransferase activity"/>
    <property type="evidence" value="ECO:0007669"/>
    <property type="project" value="InterPro"/>
</dbReference>
<organism evidence="1 2">
    <name type="scientific">Leuconostoc fallax</name>
    <dbReference type="NCBI Taxonomy" id="1251"/>
    <lineage>
        <taxon>Bacteria</taxon>
        <taxon>Bacillati</taxon>
        <taxon>Bacillota</taxon>
        <taxon>Bacilli</taxon>
        <taxon>Lactobacillales</taxon>
        <taxon>Lactobacillaceae</taxon>
        <taxon>Leuconostoc</taxon>
    </lineage>
</organism>
<reference evidence="1 2" key="1">
    <citation type="journal article" date="2019" name="Appl. Microbiol. Biotechnol.">
        <title>Uncovering carbohydrate metabolism through a genotype-phenotype association study of 56 lactic acid bacteria genomes.</title>
        <authorList>
            <person name="Buron-Moles G."/>
            <person name="Chailyan A."/>
            <person name="Dolejs I."/>
            <person name="Forster J."/>
            <person name="Miks M.H."/>
        </authorList>
    </citation>
    <scope>NUCLEOTIDE SEQUENCE [LARGE SCALE GENOMIC DNA]</scope>
    <source>
        <strain evidence="1 2">ATCC 700006</strain>
    </source>
</reference>
<sequence length="230" mass="26372">MDSTHLSLRLQAVANYVKKGARIADIGSDHAYLPAYLARHQQIDYAIAGEVARGPFDNAKHEIQSQGLADIVHPRLANGLKAITPDDKIDTVIIAGMGGILITEILSAGLTQHQRFPNLILQPNTDEFIVREWLMKHDYTIHSESIVQEGKHFYEVMMIEQGKQTLSRQDIYFGPVLSKQKSPTFKARWEKELERIHIILLKLRQANKMNTQAYDEWSQRYQEIQEVLNR</sequence>
<dbReference type="Pfam" id="PF04816">
    <property type="entry name" value="TrmK"/>
    <property type="match status" value="1"/>
</dbReference>
<dbReference type="EMBL" id="PUFI01000014">
    <property type="protein sequence ID" value="TDG68250.1"/>
    <property type="molecule type" value="Genomic_DNA"/>
</dbReference>
<dbReference type="InterPro" id="IPR029063">
    <property type="entry name" value="SAM-dependent_MTases_sf"/>
</dbReference>
<evidence type="ECO:0000313" key="2">
    <source>
        <dbReference type="Proteomes" id="UP000295681"/>
    </source>
</evidence>
<evidence type="ECO:0000313" key="1">
    <source>
        <dbReference type="EMBL" id="TDG68250.1"/>
    </source>
</evidence>
<dbReference type="Gene3D" id="3.40.50.150">
    <property type="entry name" value="Vaccinia Virus protein VP39"/>
    <property type="match status" value="1"/>
</dbReference>
<dbReference type="RefSeq" id="WP_133264441.1">
    <property type="nucleotide sequence ID" value="NZ_JAGYGP010000001.1"/>
</dbReference>
<dbReference type="PANTHER" id="PTHR38451:SF1">
    <property type="entry name" value="TRNA (ADENINE(22)-N(1))-METHYLTRANSFERASE"/>
    <property type="match status" value="1"/>
</dbReference>